<dbReference type="NCBIfam" id="TIGR01509">
    <property type="entry name" value="HAD-SF-IA-v3"/>
    <property type="match status" value="1"/>
</dbReference>
<feature type="site" description="Important for catalytic activity and assists the phosphoryl transfer reaction to Asp8 by balancing charge and orienting the reacting groups" evidence="13">
    <location>
        <position position="143"/>
    </location>
</feature>
<dbReference type="SFLD" id="SFLDG01129">
    <property type="entry name" value="C1.5:_HAD__Beta-PGM__Phosphata"/>
    <property type="match status" value="1"/>
</dbReference>
<dbReference type="GO" id="GO:0005975">
    <property type="term" value="P:carbohydrate metabolic process"/>
    <property type="evidence" value="ECO:0007669"/>
    <property type="project" value="InterPro"/>
</dbReference>
<evidence type="ECO:0000256" key="1">
    <source>
        <dbReference type="ARBA" id="ARBA00006171"/>
    </source>
</evidence>
<dbReference type="InterPro" id="IPR051600">
    <property type="entry name" value="Beta-PGM-like"/>
</dbReference>
<evidence type="ECO:0000256" key="13">
    <source>
        <dbReference type="PIRSR" id="PIRSR610972-4"/>
    </source>
</evidence>
<evidence type="ECO:0000256" key="8">
    <source>
        <dbReference type="ARBA" id="ARBA00044968"/>
    </source>
</evidence>
<dbReference type="SFLD" id="SFLDG01135">
    <property type="entry name" value="C1.5.6:_HAD__Beta-PGM__Phospha"/>
    <property type="match status" value="1"/>
</dbReference>
<accession>A0A4S3M4E3</accession>
<dbReference type="InterPro" id="IPR023198">
    <property type="entry name" value="PGP-like_dom2"/>
</dbReference>
<comment type="caution">
    <text evidence="14">The sequence shown here is derived from an EMBL/GenBank/DDBJ whole genome shotgun (WGS) entry which is preliminary data.</text>
</comment>
<feature type="binding site" evidence="11">
    <location>
        <begin position="42"/>
        <end position="47"/>
    </location>
    <ligand>
        <name>substrate</name>
    </ligand>
</feature>
<dbReference type="NCBIfam" id="TIGR02009">
    <property type="entry name" value="PGMB-YQAB-SF"/>
    <property type="match status" value="1"/>
</dbReference>
<proteinExistence type="inferred from homology"/>
<dbReference type="RefSeq" id="WP_136335260.1">
    <property type="nucleotide sequence ID" value="NZ_QXMP01000002.1"/>
</dbReference>
<evidence type="ECO:0000256" key="6">
    <source>
        <dbReference type="ARBA" id="ARBA00023277"/>
    </source>
</evidence>
<keyword evidence="4 12" id="KW-0460">Magnesium</keyword>
<feature type="binding site" evidence="11">
    <location>
        <begin position="112"/>
        <end position="116"/>
    </location>
    <ligand>
        <name>substrate</name>
    </ligand>
</feature>
<dbReference type="InterPro" id="IPR010972">
    <property type="entry name" value="Beta-PGM"/>
</dbReference>
<feature type="binding site" evidence="12">
    <location>
        <position position="167"/>
    </location>
    <ligand>
        <name>Mg(2+)</name>
        <dbReference type="ChEBI" id="CHEBI:18420"/>
    </ligand>
</feature>
<dbReference type="PANTHER" id="PTHR46193:SF18">
    <property type="entry name" value="HEXITOL PHOSPHATASE B"/>
    <property type="match status" value="1"/>
</dbReference>
<dbReference type="Gene3D" id="3.40.50.1000">
    <property type="entry name" value="HAD superfamily/HAD-like"/>
    <property type="match status" value="1"/>
</dbReference>
<feature type="active site" description="Proton donor/acceptor" evidence="10">
    <location>
        <position position="9"/>
    </location>
</feature>
<gene>
    <name evidence="14" type="primary">pgmB</name>
    <name evidence="14" type="ORF">E7Z59_05435</name>
</gene>
<reference evidence="14 15" key="1">
    <citation type="submission" date="2019-04" db="EMBL/GenBank/DDBJ databases">
        <title>Draft genome sequence of Robertkochia marina CC-AMO-30D.</title>
        <authorList>
            <person name="Hameed A."/>
            <person name="Lin S.-Y."/>
            <person name="Shahina M."/>
            <person name="Lai W.-A."/>
            <person name="Young C.-C."/>
        </authorList>
    </citation>
    <scope>NUCLEOTIDE SEQUENCE [LARGE SCALE GENOMIC DNA]</scope>
    <source>
        <strain evidence="14 15">CC-AMO-30D</strain>
    </source>
</reference>
<sequence>MRGFIFDLDGVIVDTAHFHFLAWKKTAEELGLELTIEMNEQLKGVSRIDSLKKILGWAGKEIDQATFDKLTTEKNADYLAYVEKMTENDILPGVEPFIREIKSKGYPVALGSASKNAPKILEKIGLLSLFDTIVDGNSVKKAKPDPEVFLIASKNINIPQEECVVFEDSEAGVTAANAAHMISIGIGSPDNLGHADHVFENFTEFSTEFIVNLEPKVK</sequence>
<evidence type="ECO:0000256" key="7">
    <source>
        <dbReference type="ARBA" id="ARBA00044926"/>
    </source>
</evidence>
<keyword evidence="6" id="KW-0119">Carbohydrate metabolism</keyword>
<comment type="similarity">
    <text evidence="1">Belongs to the HAD-like hydrolase superfamily. CbbY/CbbZ/Gph/YieH family.</text>
</comment>
<dbReference type="SFLD" id="SFLDS00003">
    <property type="entry name" value="Haloacid_Dehalogenase"/>
    <property type="match status" value="1"/>
</dbReference>
<dbReference type="Pfam" id="PF00702">
    <property type="entry name" value="Hydrolase"/>
    <property type="match status" value="1"/>
</dbReference>
<evidence type="ECO:0000256" key="4">
    <source>
        <dbReference type="ARBA" id="ARBA00022842"/>
    </source>
</evidence>
<dbReference type="AlphaFoldDB" id="A0A4S3M4E3"/>
<feature type="binding site" evidence="11">
    <location>
        <position position="50"/>
    </location>
    <ligand>
        <name>substrate</name>
    </ligand>
</feature>
<dbReference type="InterPro" id="IPR006439">
    <property type="entry name" value="HAD-SF_hydro_IA"/>
</dbReference>
<dbReference type="GO" id="GO:0000287">
    <property type="term" value="F:magnesium ion binding"/>
    <property type="evidence" value="ECO:0007669"/>
    <property type="project" value="InterPro"/>
</dbReference>
<dbReference type="SUPFAM" id="SSF56784">
    <property type="entry name" value="HAD-like"/>
    <property type="match status" value="1"/>
</dbReference>
<keyword evidence="5 14" id="KW-0413">Isomerase</keyword>
<comment type="catalytic activity">
    <reaction evidence="7">
        <text>beta-D-glucose 1-phosphate = beta-D-glucose 6-phosphate</text>
        <dbReference type="Rhea" id="RHEA:20113"/>
        <dbReference type="ChEBI" id="CHEBI:57684"/>
        <dbReference type="ChEBI" id="CHEBI:58247"/>
        <dbReference type="EC" id="5.4.2.6"/>
    </reaction>
</comment>
<dbReference type="CDD" id="cd02598">
    <property type="entry name" value="HAD_BPGM"/>
    <property type="match status" value="1"/>
</dbReference>
<feature type="binding site" evidence="11">
    <location>
        <begin position="7"/>
        <end position="9"/>
    </location>
    <ligand>
        <name>substrate</name>
    </ligand>
</feature>
<evidence type="ECO:0000256" key="2">
    <source>
        <dbReference type="ARBA" id="ARBA00022553"/>
    </source>
</evidence>
<keyword evidence="15" id="KW-1185">Reference proteome</keyword>
<keyword evidence="2" id="KW-0597">Phosphoprotein</keyword>
<evidence type="ECO:0000256" key="10">
    <source>
        <dbReference type="PIRSR" id="PIRSR610972-1"/>
    </source>
</evidence>
<dbReference type="InterPro" id="IPR036412">
    <property type="entry name" value="HAD-like_sf"/>
</dbReference>
<dbReference type="InterPro" id="IPR023214">
    <property type="entry name" value="HAD_sf"/>
</dbReference>
<comment type="cofactor">
    <cofactor evidence="12">
        <name>Mg(2+)</name>
        <dbReference type="ChEBI" id="CHEBI:18420"/>
    </cofactor>
    <text evidence="12">Binds 2 magnesium ions per subunit.</text>
</comment>
<evidence type="ECO:0000256" key="9">
    <source>
        <dbReference type="ARBA" id="ARBA00044991"/>
    </source>
</evidence>
<dbReference type="EC" id="5.4.2.6" evidence="8"/>
<evidence type="ECO:0000313" key="15">
    <source>
        <dbReference type="Proteomes" id="UP000305939"/>
    </source>
</evidence>
<dbReference type="InterPro" id="IPR010976">
    <property type="entry name" value="B-phosphoglucomutase_hydrolase"/>
</dbReference>
<feature type="binding site" evidence="12">
    <location>
        <position position="9"/>
    </location>
    <ligand>
        <name>Mg(2+)</name>
        <dbReference type="ChEBI" id="CHEBI:18420"/>
    </ligand>
</feature>
<name>A0A4S3M4E3_9FLAO</name>
<feature type="binding site" evidence="11">
    <location>
        <position position="23"/>
    </location>
    <ligand>
        <name>substrate</name>
    </ligand>
</feature>
<dbReference type="Proteomes" id="UP000305939">
    <property type="component" value="Unassembled WGS sequence"/>
</dbReference>
<feature type="binding site" evidence="12">
    <location>
        <position position="7"/>
    </location>
    <ligand>
        <name>Mg(2+)</name>
        <dbReference type="ChEBI" id="CHEBI:18420"/>
    </ligand>
</feature>
<feature type="site" description="Important for catalytic activity and assists the phosphoryl transfer reaction to Asp8 by balancing charge and orienting the reacting groups" evidence="13">
    <location>
        <position position="112"/>
    </location>
</feature>
<keyword evidence="3 12" id="KW-0479">Metal-binding</keyword>
<feature type="binding site" evidence="12">
    <location>
        <position position="168"/>
    </location>
    <ligand>
        <name>Mg(2+)</name>
        <dbReference type="ChEBI" id="CHEBI:18420"/>
    </ligand>
</feature>
<dbReference type="OrthoDB" id="9797743at2"/>
<evidence type="ECO:0000256" key="5">
    <source>
        <dbReference type="ARBA" id="ARBA00023235"/>
    </source>
</evidence>
<evidence type="ECO:0000256" key="12">
    <source>
        <dbReference type="PIRSR" id="PIRSR610972-3"/>
    </source>
</evidence>
<feature type="binding site" evidence="11">
    <location>
        <position position="74"/>
    </location>
    <ligand>
        <name>substrate</name>
    </ligand>
</feature>
<evidence type="ECO:0000256" key="11">
    <source>
        <dbReference type="PIRSR" id="PIRSR610972-2"/>
    </source>
</evidence>
<dbReference type="NCBIfam" id="TIGR01990">
    <property type="entry name" value="bPGM"/>
    <property type="match status" value="1"/>
</dbReference>
<dbReference type="EMBL" id="SSMC01000001">
    <property type="protein sequence ID" value="THD69770.1"/>
    <property type="molecule type" value="Genomic_DNA"/>
</dbReference>
<evidence type="ECO:0000256" key="3">
    <source>
        <dbReference type="ARBA" id="ARBA00022723"/>
    </source>
</evidence>
<organism evidence="14 15">
    <name type="scientific">Robertkochia marina</name>
    <dbReference type="NCBI Taxonomy" id="1227945"/>
    <lineage>
        <taxon>Bacteria</taxon>
        <taxon>Pseudomonadati</taxon>
        <taxon>Bacteroidota</taxon>
        <taxon>Flavobacteriia</taxon>
        <taxon>Flavobacteriales</taxon>
        <taxon>Flavobacteriaceae</taxon>
        <taxon>Robertkochia</taxon>
    </lineage>
</organism>
<dbReference type="Gene3D" id="1.10.150.240">
    <property type="entry name" value="Putative phosphatase, domain 2"/>
    <property type="match status" value="1"/>
</dbReference>
<feature type="binding site" evidence="11">
    <location>
        <position position="143"/>
    </location>
    <ligand>
        <name>substrate</name>
    </ligand>
</feature>
<protein>
    <recommendedName>
        <fullName evidence="9">Beta-phosphoglucomutase</fullName>
        <ecNumber evidence="8">5.4.2.6</ecNumber>
    </recommendedName>
</protein>
<dbReference type="PRINTS" id="PR00413">
    <property type="entry name" value="HADHALOGNASE"/>
</dbReference>
<feature type="active site" description="Nucleophile" evidence="10">
    <location>
        <position position="7"/>
    </location>
</feature>
<dbReference type="GO" id="GO:0008801">
    <property type="term" value="F:beta-phosphoglucomutase activity"/>
    <property type="evidence" value="ECO:0007669"/>
    <property type="project" value="UniProtKB-EC"/>
</dbReference>
<evidence type="ECO:0000313" key="14">
    <source>
        <dbReference type="EMBL" id="THD69770.1"/>
    </source>
</evidence>
<dbReference type="PANTHER" id="PTHR46193">
    <property type="entry name" value="6-PHOSPHOGLUCONATE PHOSPHATASE"/>
    <property type="match status" value="1"/>
</dbReference>